<dbReference type="Proteomes" id="UP000886476">
    <property type="component" value="Unassembled WGS sequence"/>
</dbReference>
<dbReference type="EMBL" id="JABFDN010000004">
    <property type="protein sequence ID" value="NPU66395.1"/>
    <property type="molecule type" value="Genomic_DNA"/>
</dbReference>
<proteinExistence type="predicted"/>
<dbReference type="Pfam" id="PF03797">
    <property type="entry name" value="Autotransporter"/>
    <property type="match status" value="1"/>
</dbReference>
<feature type="domain" description="Autotransporter" evidence="1">
    <location>
        <begin position="1"/>
        <end position="93"/>
    </location>
</feature>
<dbReference type="PROSITE" id="PS51208">
    <property type="entry name" value="AUTOTRANSPORTER"/>
    <property type="match status" value="1"/>
</dbReference>
<evidence type="ECO:0000259" key="1">
    <source>
        <dbReference type="PROSITE" id="PS51208"/>
    </source>
</evidence>
<gene>
    <name evidence="2" type="ORF">HL667_15440</name>
</gene>
<sequence length="93" mass="10052">MSLGEADGVLSWRGRIAWAHKFNLERSIAAAFQSLPGASFTINGARPAPNAALTTLGLERQWCNGWSAAATLDGEFSSTTRSYSGRASIRHIW</sequence>
<comment type="caution">
    <text evidence="2">The sequence shown here is derived from an EMBL/GenBank/DDBJ whole genome shotgun (WGS) entry which is preliminary data.</text>
</comment>
<evidence type="ECO:0000313" key="3">
    <source>
        <dbReference type="Proteomes" id="UP000886476"/>
    </source>
</evidence>
<evidence type="ECO:0000313" key="2">
    <source>
        <dbReference type="EMBL" id="NPU66395.1"/>
    </source>
</evidence>
<dbReference type="InterPro" id="IPR036709">
    <property type="entry name" value="Autotransporte_beta_dom_sf"/>
</dbReference>
<organism evidence="2 3">
    <name type="scientific">Bradyrhizobium aeschynomenes</name>
    <dbReference type="NCBI Taxonomy" id="2734909"/>
    <lineage>
        <taxon>Bacteria</taxon>
        <taxon>Pseudomonadati</taxon>
        <taxon>Pseudomonadota</taxon>
        <taxon>Alphaproteobacteria</taxon>
        <taxon>Hyphomicrobiales</taxon>
        <taxon>Nitrobacteraceae</taxon>
        <taxon>Bradyrhizobium</taxon>
    </lineage>
</organism>
<dbReference type="InterPro" id="IPR005546">
    <property type="entry name" value="Autotransporte_beta"/>
</dbReference>
<accession>A0ABX2CG02</accession>
<reference evidence="2" key="1">
    <citation type="submission" date="2020-05" db="EMBL/GenBank/DDBJ databases">
        <title>Nod-independent and nitrogen-fixing Bradyrhizobium aeschynomene sp. nov. isolated from nodules of Aeschynomene indica.</title>
        <authorList>
            <person name="Zhang Z."/>
        </authorList>
    </citation>
    <scope>NUCLEOTIDE SEQUENCE</scope>
    <source>
        <strain evidence="2">83012</strain>
    </source>
</reference>
<keyword evidence="3" id="KW-1185">Reference proteome</keyword>
<dbReference type="Gene3D" id="2.40.128.130">
    <property type="entry name" value="Autotransporter beta-domain"/>
    <property type="match status" value="1"/>
</dbReference>
<dbReference type="SUPFAM" id="SSF103515">
    <property type="entry name" value="Autotransporter"/>
    <property type="match status" value="1"/>
</dbReference>
<protein>
    <submittedName>
        <fullName evidence="2">Autotransporter outer membrane beta-barrel domain-containing protein</fullName>
    </submittedName>
</protein>
<name>A0ABX2CG02_9BRAD</name>